<dbReference type="EMBL" id="BMAC01000956">
    <property type="protein sequence ID" value="GFQ04578.1"/>
    <property type="molecule type" value="Genomic_DNA"/>
</dbReference>
<evidence type="ECO:0000313" key="2">
    <source>
        <dbReference type="EMBL" id="GFQ04578.1"/>
    </source>
</evidence>
<organism evidence="2 3">
    <name type="scientific">Phtheirospermum japonicum</name>
    <dbReference type="NCBI Taxonomy" id="374723"/>
    <lineage>
        <taxon>Eukaryota</taxon>
        <taxon>Viridiplantae</taxon>
        <taxon>Streptophyta</taxon>
        <taxon>Embryophyta</taxon>
        <taxon>Tracheophyta</taxon>
        <taxon>Spermatophyta</taxon>
        <taxon>Magnoliopsida</taxon>
        <taxon>eudicotyledons</taxon>
        <taxon>Gunneridae</taxon>
        <taxon>Pentapetalae</taxon>
        <taxon>asterids</taxon>
        <taxon>lamiids</taxon>
        <taxon>Lamiales</taxon>
        <taxon>Orobanchaceae</taxon>
        <taxon>Orobanchaceae incertae sedis</taxon>
        <taxon>Phtheirospermum</taxon>
    </lineage>
</organism>
<dbReference type="AlphaFoldDB" id="A0A830CVI8"/>
<dbReference type="OrthoDB" id="668187at2759"/>
<evidence type="ECO:0000313" key="3">
    <source>
        <dbReference type="Proteomes" id="UP000653305"/>
    </source>
</evidence>
<comment type="caution">
    <text evidence="2">The sequence shown here is derived from an EMBL/GenBank/DDBJ whole genome shotgun (WGS) entry which is preliminary data.</text>
</comment>
<evidence type="ECO:0000259" key="1">
    <source>
        <dbReference type="Pfam" id="PF03478"/>
    </source>
</evidence>
<protein>
    <recommendedName>
        <fullName evidence="1">KIB1-4 beta-propeller domain-containing protein</fullName>
    </recommendedName>
</protein>
<dbReference type="Pfam" id="PF03478">
    <property type="entry name" value="Beta-prop_KIB1-4"/>
    <property type="match status" value="1"/>
</dbReference>
<keyword evidence="3" id="KW-1185">Reference proteome</keyword>
<feature type="domain" description="KIB1-4 beta-propeller" evidence="1">
    <location>
        <begin position="42"/>
        <end position="97"/>
    </location>
</feature>
<sequence length="131" mass="14788">MIRISKVDDDKHLDFSETEEEEEEGLLPYLCVPVEHLVVADDDDLLVVTHHAVALPATQFPGLKPNSIYFTNAIETGSWRGEDDDTPFGGHDIGIFNYQDRTVSSCYYPCDVQSLKKILPVPMWFFPSSPI</sequence>
<name>A0A830CVI8_9LAMI</name>
<accession>A0A830CVI8</accession>
<gene>
    <name evidence="2" type="ORF">PHJA_002601700</name>
</gene>
<reference evidence="2" key="1">
    <citation type="submission" date="2020-07" db="EMBL/GenBank/DDBJ databases">
        <title>Ethylene signaling mediates host invasion by parasitic plants.</title>
        <authorList>
            <person name="Yoshida S."/>
        </authorList>
    </citation>
    <scope>NUCLEOTIDE SEQUENCE</scope>
    <source>
        <strain evidence="2">Okayama</strain>
    </source>
</reference>
<proteinExistence type="predicted"/>
<dbReference type="Proteomes" id="UP000653305">
    <property type="component" value="Unassembled WGS sequence"/>
</dbReference>
<dbReference type="InterPro" id="IPR005174">
    <property type="entry name" value="KIB1-4_b-propeller"/>
</dbReference>